<keyword evidence="6 15" id="KW-0812">Transmembrane</keyword>
<name>A0AAE1WMM4_9LAMI</name>
<dbReference type="AlphaFoldDB" id="A0AAE1WMM4"/>
<feature type="compositionally biased region" description="Low complexity" evidence="14">
    <location>
        <begin position="8"/>
        <end position="23"/>
    </location>
</feature>
<keyword evidence="4" id="KW-0328">Glycosyltransferase</keyword>
<dbReference type="GO" id="GO:0006004">
    <property type="term" value="P:fucose metabolic process"/>
    <property type="evidence" value="ECO:0007669"/>
    <property type="project" value="UniProtKB-KW"/>
</dbReference>
<dbReference type="GO" id="GO:0016020">
    <property type="term" value="C:membrane"/>
    <property type="evidence" value="ECO:0007669"/>
    <property type="project" value="UniProtKB-SubCell"/>
</dbReference>
<evidence type="ECO:0000256" key="6">
    <source>
        <dbReference type="ARBA" id="ARBA00022692"/>
    </source>
</evidence>
<dbReference type="EMBL" id="JACGWL010000008">
    <property type="protein sequence ID" value="KAK4396161.1"/>
    <property type="molecule type" value="Genomic_DNA"/>
</dbReference>
<evidence type="ECO:0000256" key="3">
    <source>
        <dbReference type="ARBA" id="ARBA00007737"/>
    </source>
</evidence>
<evidence type="ECO:0000256" key="4">
    <source>
        <dbReference type="ARBA" id="ARBA00022676"/>
    </source>
</evidence>
<dbReference type="GO" id="GO:0016757">
    <property type="term" value="F:glycosyltransferase activity"/>
    <property type="evidence" value="ECO:0007669"/>
    <property type="project" value="UniProtKB-KW"/>
</dbReference>
<reference evidence="16" key="2">
    <citation type="journal article" date="2024" name="Plant">
        <title>Genomic evolution and insights into agronomic trait innovations of Sesamum species.</title>
        <authorList>
            <person name="Miao H."/>
            <person name="Wang L."/>
            <person name="Qu L."/>
            <person name="Liu H."/>
            <person name="Sun Y."/>
            <person name="Le M."/>
            <person name="Wang Q."/>
            <person name="Wei S."/>
            <person name="Zheng Y."/>
            <person name="Lin W."/>
            <person name="Duan Y."/>
            <person name="Cao H."/>
            <person name="Xiong S."/>
            <person name="Wang X."/>
            <person name="Wei L."/>
            <person name="Li C."/>
            <person name="Ma Q."/>
            <person name="Ju M."/>
            <person name="Zhao R."/>
            <person name="Li G."/>
            <person name="Mu C."/>
            <person name="Tian Q."/>
            <person name="Mei H."/>
            <person name="Zhang T."/>
            <person name="Gao T."/>
            <person name="Zhang H."/>
        </authorList>
    </citation>
    <scope>NUCLEOTIDE SEQUENCE</scope>
    <source>
        <strain evidence="16">K16</strain>
    </source>
</reference>
<gene>
    <name evidence="16" type="ORF">Sango_1452700</name>
</gene>
<proteinExistence type="inferred from homology"/>
<dbReference type="Pfam" id="PF10250">
    <property type="entry name" value="O-FucT"/>
    <property type="match status" value="1"/>
</dbReference>
<feature type="region of interest" description="Disordered" evidence="14">
    <location>
        <begin position="1"/>
        <end position="32"/>
    </location>
</feature>
<dbReference type="PANTHER" id="PTHR31741:SF4">
    <property type="entry name" value="O-FUCOSYLTRANSFERASE 28"/>
    <property type="match status" value="1"/>
</dbReference>
<dbReference type="GO" id="GO:0005737">
    <property type="term" value="C:cytoplasm"/>
    <property type="evidence" value="ECO:0007669"/>
    <property type="project" value="TreeGrafter"/>
</dbReference>
<evidence type="ECO:0000313" key="17">
    <source>
        <dbReference type="Proteomes" id="UP001289374"/>
    </source>
</evidence>
<organism evidence="16 17">
    <name type="scientific">Sesamum angolense</name>
    <dbReference type="NCBI Taxonomy" id="2727404"/>
    <lineage>
        <taxon>Eukaryota</taxon>
        <taxon>Viridiplantae</taxon>
        <taxon>Streptophyta</taxon>
        <taxon>Embryophyta</taxon>
        <taxon>Tracheophyta</taxon>
        <taxon>Spermatophyta</taxon>
        <taxon>Magnoliopsida</taxon>
        <taxon>eudicotyledons</taxon>
        <taxon>Gunneridae</taxon>
        <taxon>Pentapetalae</taxon>
        <taxon>asterids</taxon>
        <taxon>lamiids</taxon>
        <taxon>Lamiales</taxon>
        <taxon>Pedaliaceae</taxon>
        <taxon>Sesamum</taxon>
    </lineage>
</organism>
<keyword evidence="11" id="KW-0294">Fucose metabolism</keyword>
<keyword evidence="12" id="KW-0119">Carbohydrate metabolism</keyword>
<comment type="subcellular location">
    <subcellularLocation>
        <location evidence="1">Membrane</location>
        <topology evidence="1">Single-pass type II membrane protein</topology>
    </subcellularLocation>
</comment>
<dbReference type="PANTHER" id="PTHR31741">
    <property type="entry name" value="OS02G0726500 PROTEIN-RELATED"/>
    <property type="match status" value="1"/>
</dbReference>
<comment type="pathway">
    <text evidence="2">Glycan metabolism.</text>
</comment>
<evidence type="ECO:0000256" key="9">
    <source>
        <dbReference type="ARBA" id="ARBA00023136"/>
    </source>
</evidence>
<keyword evidence="5" id="KW-0808">Transferase</keyword>
<feature type="transmembrane region" description="Helical" evidence="15">
    <location>
        <begin position="132"/>
        <end position="152"/>
    </location>
</feature>
<evidence type="ECO:0000256" key="14">
    <source>
        <dbReference type="SAM" id="MobiDB-lite"/>
    </source>
</evidence>
<evidence type="ECO:0000256" key="5">
    <source>
        <dbReference type="ARBA" id="ARBA00022679"/>
    </source>
</evidence>
<evidence type="ECO:0000256" key="13">
    <source>
        <dbReference type="ARBA" id="ARBA00030350"/>
    </source>
</evidence>
<keyword evidence="8 15" id="KW-1133">Transmembrane helix</keyword>
<dbReference type="InterPro" id="IPR019378">
    <property type="entry name" value="GDP-Fuc_O-FucTrfase"/>
</dbReference>
<comment type="caution">
    <text evidence="16">The sequence shown here is derived from an EMBL/GenBank/DDBJ whole genome shotgun (WGS) entry which is preliminary data.</text>
</comment>
<evidence type="ECO:0000256" key="15">
    <source>
        <dbReference type="SAM" id="Phobius"/>
    </source>
</evidence>
<evidence type="ECO:0000313" key="16">
    <source>
        <dbReference type="EMBL" id="KAK4396161.1"/>
    </source>
</evidence>
<evidence type="ECO:0000256" key="1">
    <source>
        <dbReference type="ARBA" id="ARBA00004606"/>
    </source>
</evidence>
<evidence type="ECO:0000256" key="11">
    <source>
        <dbReference type="ARBA" id="ARBA00023253"/>
    </source>
</evidence>
<reference evidence="16" key="1">
    <citation type="submission" date="2020-06" db="EMBL/GenBank/DDBJ databases">
        <authorList>
            <person name="Li T."/>
            <person name="Hu X."/>
            <person name="Zhang T."/>
            <person name="Song X."/>
            <person name="Zhang H."/>
            <person name="Dai N."/>
            <person name="Sheng W."/>
            <person name="Hou X."/>
            <person name="Wei L."/>
        </authorList>
    </citation>
    <scope>NUCLEOTIDE SEQUENCE</scope>
    <source>
        <strain evidence="16">K16</strain>
        <tissue evidence="16">Leaf</tissue>
    </source>
</reference>
<evidence type="ECO:0000256" key="7">
    <source>
        <dbReference type="ARBA" id="ARBA00022968"/>
    </source>
</evidence>
<sequence length="434" mass="48878">MCTLRAMSTGGTTTTSPNNTTTTQMHGGATVTHPRRRVAEPMHEHEKVKASDQVQIGGLDHSKSDVDVEALLNNCNSNSVVVYQYHHQPVTRYIFPRKKVPENWVVFGEEFLMSAWGAINSLTSRKNMARTVLMFLIVMVVVSAFLKFYLLMGGAGGGGGERIARTEKGILLVQNVKNDDVHMAVLDSDSSSAAAMQKRQMKEFPVPEIWMKPNSDNFYQCISRPKNRIRTATVTNGYLVVNANGGLNQMRTGICDMVAVAKIMNATLVLPSLDHKSFWTDPSDFKDIFDWRHFIEVLKDDIDIVETLPPKYASRTPLIKAPVSWSKASYYRGEILPLLKKHKVIMFTHTDSRLVNNGLAPSIQKLRCRANYEALRYTPEIEELGKKLVERLRVDGEPYIALHLRYEKDMLAFTGCNHNLTPSEAEELRIMSTT</sequence>
<dbReference type="Proteomes" id="UP001289374">
    <property type="component" value="Unassembled WGS sequence"/>
</dbReference>
<keyword evidence="7" id="KW-0735">Signal-anchor</keyword>
<evidence type="ECO:0000256" key="2">
    <source>
        <dbReference type="ARBA" id="ARBA00004881"/>
    </source>
</evidence>
<accession>A0AAE1WMM4</accession>
<evidence type="ECO:0000256" key="12">
    <source>
        <dbReference type="ARBA" id="ARBA00023277"/>
    </source>
</evidence>
<keyword evidence="17" id="KW-1185">Reference proteome</keyword>
<evidence type="ECO:0000256" key="8">
    <source>
        <dbReference type="ARBA" id="ARBA00022989"/>
    </source>
</evidence>
<keyword evidence="10" id="KW-0325">Glycoprotein</keyword>
<keyword evidence="9 15" id="KW-0472">Membrane</keyword>
<evidence type="ECO:0000256" key="10">
    <source>
        <dbReference type="ARBA" id="ARBA00023180"/>
    </source>
</evidence>
<protein>
    <recommendedName>
        <fullName evidence="13">O-fucosyltransferase family protein</fullName>
    </recommendedName>
</protein>
<comment type="similarity">
    <text evidence="3">Belongs to the glycosyltransferase GT106 family.</text>
</comment>